<protein>
    <submittedName>
        <fullName evidence="1">Uncharacterized protein</fullName>
    </submittedName>
</protein>
<evidence type="ECO:0000313" key="1">
    <source>
        <dbReference type="EMBL" id="KXT88323.1"/>
    </source>
</evidence>
<accession>A0A139PGC1</accession>
<name>A0A139PGC1_STROR</name>
<gene>
    <name evidence="1" type="ORF">SORDD16_00116</name>
</gene>
<dbReference type="RefSeq" id="WP_061451931.1">
    <property type="nucleotide sequence ID" value="NZ_KQ969550.1"/>
</dbReference>
<comment type="caution">
    <text evidence="1">The sequence shown here is derived from an EMBL/GenBank/DDBJ whole genome shotgun (WGS) entry which is preliminary data.</text>
</comment>
<reference evidence="1 2" key="1">
    <citation type="submission" date="2016-01" db="EMBL/GenBank/DDBJ databases">
        <title>Highly variable Streptococcus oralis are common among viridans streptococci isolated from primates.</title>
        <authorList>
            <person name="Denapaite D."/>
            <person name="Rieger M."/>
            <person name="Koendgen S."/>
            <person name="Brueckner R."/>
            <person name="Ochigava I."/>
            <person name="Kappeler P."/>
            <person name="Maetz-Rensing K."/>
            <person name="Leendertz F."/>
            <person name="Hakenbeck R."/>
        </authorList>
    </citation>
    <scope>NUCLEOTIDE SEQUENCE [LARGE SCALE GENOMIC DNA]</scope>
    <source>
        <strain evidence="1 2">DD16</strain>
    </source>
</reference>
<evidence type="ECO:0000313" key="2">
    <source>
        <dbReference type="Proteomes" id="UP000072653"/>
    </source>
</evidence>
<dbReference type="Proteomes" id="UP000072653">
    <property type="component" value="Unassembled WGS sequence"/>
</dbReference>
<proteinExistence type="predicted"/>
<dbReference type="InterPro" id="IPR046349">
    <property type="entry name" value="C1-like_sf"/>
</dbReference>
<sequence>MDYQLLPHEYMVMHDDHVSFGKSTGSTDDLILTNLHLILIKKGFFGGKKGELKIPINQIKVFEGKPQVLVNKDSGLKCLEVYYTGGQASFSFSNPKDTDKWANNIIKLMAGDTENFEKIGDSSLFGVDILAESLKDTFDTFKTGLGFKDAEPEKVSTKCSFCGAPLSGVVKQAVKCSYCDMEQTL</sequence>
<dbReference type="PATRIC" id="fig|1303.79.peg.129"/>
<dbReference type="EMBL" id="LQOB01000011">
    <property type="protein sequence ID" value="KXT88323.1"/>
    <property type="molecule type" value="Genomic_DNA"/>
</dbReference>
<dbReference type="AlphaFoldDB" id="A0A139PGC1"/>
<dbReference type="SUPFAM" id="SSF57889">
    <property type="entry name" value="Cysteine-rich domain"/>
    <property type="match status" value="1"/>
</dbReference>
<dbReference type="OrthoDB" id="5145573at2"/>
<organism evidence="1 2">
    <name type="scientific">Streptococcus oralis</name>
    <dbReference type="NCBI Taxonomy" id="1303"/>
    <lineage>
        <taxon>Bacteria</taxon>
        <taxon>Bacillati</taxon>
        <taxon>Bacillota</taxon>
        <taxon>Bacilli</taxon>
        <taxon>Lactobacillales</taxon>
        <taxon>Streptococcaceae</taxon>
        <taxon>Streptococcus</taxon>
    </lineage>
</organism>